<proteinExistence type="predicted"/>
<comment type="caution">
    <text evidence="2">The sequence shown here is derived from an EMBL/GenBank/DDBJ whole genome shotgun (WGS) entry which is preliminary data.</text>
</comment>
<organism evidence="2 3">
    <name type="scientific">Candidatus Shapirobacteria bacterium CG09_land_8_20_14_0_10_49_15</name>
    <dbReference type="NCBI Taxonomy" id="1974482"/>
    <lineage>
        <taxon>Bacteria</taxon>
        <taxon>Candidatus Shapironibacteriota</taxon>
    </lineage>
</organism>
<sequence length="116" mass="12214">MQIIGQITPPDVFNPDQYGPVGQAGGGLIGFLNNIIRLLIAVGGIWAFINLILAGYGFLGAGDDPKKMTAAWSKIWQSMLGLFFILGSFVLAAIFGYLLFGNPGAILKPTIFGPGA</sequence>
<name>A0A2M6XAI4_9BACT</name>
<dbReference type="EMBL" id="PEZK01000030">
    <property type="protein sequence ID" value="PIU02082.1"/>
    <property type="molecule type" value="Genomic_DNA"/>
</dbReference>
<keyword evidence="1" id="KW-0472">Membrane</keyword>
<keyword evidence="1" id="KW-0812">Transmembrane</keyword>
<feature type="transmembrane region" description="Helical" evidence="1">
    <location>
        <begin position="35"/>
        <end position="59"/>
    </location>
</feature>
<feature type="transmembrane region" description="Helical" evidence="1">
    <location>
        <begin position="80"/>
        <end position="100"/>
    </location>
</feature>
<protein>
    <submittedName>
        <fullName evidence="2">Uncharacterized protein</fullName>
    </submittedName>
</protein>
<evidence type="ECO:0000313" key="3">
    <source>
        <dbReference type="Proteomes" id="UP000231214"/>
    </source>
</evidence>
<keyword evidence="1" id="KW-1133">Transmembrane helix</keyword>
<reference evidence="3" key="1">
    <citation type="submission" date="2017-09" db="EMBL/GenBank/DDBJ databases">
        <title>Depth-based differentiation of microbial function through sediment-hosted aquifers and enrichment of novel symbionts in the deep terrestrial subsurface.</title>
        <authorList>
            <person name="Probst A.J."/>
            <person name="Ladd B."/>
            <person name="Jarett J.K."/>
            <person name="Geller-Mcgrath D.E."/>
            <person name="Sieber C.M.K."/>
            <person name="Emerson J.B."/>
            <person name="Anantharaman K."/>
            <person name="Thomas B.C."/>
            <person name="Malmstrom R."/>
            <person name="Stieglmeier M."/>
            <person name="Klingl A."/>
            <person name="Woyke T."/>
            <person name="Ryan C.M."/>
            <person name="Banfield J.F."/>
        </authorList>
    </citation>
    <scope>NUCLEOTIDE SEQUENCE [LARGE SCALE GENOMIC DNA]</scope>
</reference>
<evidence type="ECO:0000313" key="2">
    <source>
        <dbReference type="EMBL" id="PIU02082.1"/>
    </source>
</evidence>
<dbReference type="AlphaFoldDB" id="A0A2M6XAI4"/>
<gene>
    <name evidence="2" type="ORF">COT66_02075</name>
</gene>
<dbReference type="Proteomes" id="UP000231214">
    <property type="component" value="Unassembled WGS sequence"/>
</dbReference>
<accession>A0A2M6XAI4</accession>
<evidence type="ECO:0000256" key="1">
    <source>
        <dbReference type="SAM" id="Phobius"/>
    </source>
</evidence>